<evidence type="ECO:0000313" key="3">
    <source>
        <dbReference type="Proteomes" id="UP001164733"/>
    </source>
</evidence>
<feature type="transmembrane region" description="Helical" evidence="1">
    <location>
        <begin position="81"/>
        <end position="102"/>
    </location>
</feature>
<dbReference type="AlphaFoldDB" id="A0AA47I5L6"/>
<accession>A0AA47I5L6</accession>
<dbReference type="Proteomes" id="UP001164733">
    <property type="component" value="Chromosome"/>
</dbReference>
<feature type="transmembrane region" description="Helical" evidence="1">
    <location>
        <begin position="166"/>
        <end position="185"/>
    </location>
</feature>
<protein>
    <submittedName>
        <fullName evidence="2">ABC-2 transporter permease</fullName>
    </submittedName>
</protein>
<keyword evidence="1" id="KW-0472">Membrane</keyword>
<dbReference type="PANTHER" id="PTHR41309">
    <property type="entry name" value="MEMBRANE PROTEIN-RELATED"/>
    <property type="match status" value="1"/>
</dbReference>
<sequence>MFNLVLKDLSITKGTFPVVLILCFTNNMFFINAPAFIYIIVPPLIAYEYFKNSCGNDYKYNSNIMFSSLPVNRREVVFSKYIESMLFLIFAIICTIVFTFVFRHIGLSGLGGGTFIHLSKLMHLDYFSKLMNFKSIIMYSLLSTILFISIYFPIYFKLEYLKVRNIFALVSILICFVPILVLYIMGSENIYNIVKYFSDIPGIIANVALICIFFIILYTSVNISIKYYENKDLIL</sequence>
<dbReference type="Pfam" id="PF13346">
    <property type="entry name" value="ABC2_membrane_5"/>
    <property type="match status" value="1"/>
</dbReference>
<dbReference type="EMBL" id="CP086239">
    <property type="protein sequence ID" value="WAG58850.1"/>
    <property type="molecule type" value="Genomic_DNA"/>
</dbReference>
<organism evidence="2 3">
    <name type="scientific">Clostridium estertheticum</name>
    <dbReference type="NCBI Taxonomy" id="238834"/>
    <lineage>
        <taxon>Bacteria</taxon>
        <taxon>Bacillati</taxon>
        <taxon>Bacillota</taxon>
        <taxon>Clostridia</taxon>
        <taxon>Eubacteriales</taxon>
        <taxon>Clostridiaceae</taxon>
        <taxon>Clostridium</taxon>
    </lineage>
</organism>
<dbReference type="PANTHER" id="PTHR41309:SF2">
    <property type="entry name" value="MEMBRANE PROTEIN"/>
    <property type="match status" value="1"/>
</dbReference>
<evidence type="ECO:0000256" key="1">
    <source>
        <dbReference type="SAM" id="Phobius"/>
    </source>
</evidence>
<gene>
    <name evidence="2" type="ORF">LL038_14445</name>
</gene>
<proteinExistence type="predicted"/>
<feature type="transmembrane region" description="Helical" evidence="1">
    <location>
        <begin position="136"/>
        <end position="154"/>
    </location>
</feature>
<keyword evidence="1" id="KW-0812">Transmembrane</keyword>
<reference evidence="2" key="1">
    <citation type="submission" date="2021-11" db="EMBL/GenBank/DDBJ databases">
        <title>Clostridia strains as spoilage organisms.</title>
        <authorList>
            <person name="Wambui J."/>
            <person name="Stevens M.J.A."/>
            <person name="Stephan R."/>
        </authorList>
    </citation>
    <scope>NUCLEOTIDE SEQUENCE</scope>
    <source>
        <strain evidence="2">CF009</strain>
    </source>
</reference>
<name>A0AA47I5L6_9CLOT</name>
<keyword evidence="1" id="KW-1133">Transmembrane helix</keyword>
<dbReference type="RefSeq" id="WP_216122127.1">
    <property type="nucleotide sequence ID" value="NZ_CP086239.1"/>
</dbReference>
<dbReference type="InterPro" id="IPR025699">
    <property type="entry name" value="ABC2_memb-like"/>
</dbReference>
<evidence type="ECO:0000313" key="2">
    <source>
        <dbReference type="EMBL" id="WAG58850.1"/>
    </source>
</evidence>
<feature type="transmembrane region" description="Helical" evidence="1">
    <location>
        <begin position="200"/>
        <end position="221"/>
    </location>
</feature>
<feature type="transmembrane region" description="Helical" evidence="1">
    <location>
        <begin position="16"/>
        <end position="41"/>
    </location>
</feature>